<dbReference type="Proteomes" id="UP000009234">
    <property type="component" value="Chromosome"/>
</dbReference>
<reference evidence="2 3" key="2">
    <citation type="journal article" date="2012" name="Stand. Genomic Sci.">
        <title>Complete genome sequence of the sulfate-reducing firmicute Desulfotomaculum ruminis type strain (DL(T)).</title>
        <authorList>
            <person name="Spring S."/>
            <person name="Visser M."/>
            <person name="Lu M."/>
            <person name="Copeland A."/>
            <person name="Lapidus A."/>
            <person name="Lucas S."/>
            <person name="Cheng J.F."/>
            <person name="Han C."/>
            <person name="Tapia R."/>
            <person name="Goodwin L.A."/>
            <person name="Pitluck S."/>
            <person name="Ivanova N."/>
            <person name="Land M."/>
            <person name="Hauser L."/>
            <person name="Larimer F."/>
            <person name="Rohde M."/>
            <person name="Goker M."/>
            <person name="Detter J.C."/>
            <person name="Kyrpides N.C."/>
            <person name="Woyke T."/>
            <person name="Schaap P.J."/>
            <person name="Plugge C.M."/>
            <person name="Muyzer G."/>
            <person name="Kuever J."/>
            <person name="Pereira I.A."/>
            <person name="Parshina S.N."/>
            <person name="Bernier-Latmani R."/>
            <person name="Stams A.J."/>
            <person name="Klenk H.P."/>
        </authorList>
    </citation>
    <scope>NUCLEOTIDE SEQUENCE [LARGE SCALE GENOMIC DNA]</scope>
    <source>
        <strain evidence="3">ATCC 23193 / DSM 2154 / NCIB 8452 / DL</strain>
    </source>
</reference>
<dbReference type="STRING" id="696281.Desru_0659"/>
<evidence type="ECO:0000313" key="3">
    <source>
        <dbReference type="Proteomes" id="UP000009234"/>
    </source>
</evidence>
<accession>F6DTC7</accession>
<reference evidence="3" key="1">
    <citation type="submission" date="2011-05" db="EMBL/GenBank/DDBJ databases">
        <title>Complete sequence of Desulfotomaculum ruminis DSM 2154.</title>
        <authorList>
            <person name="Lucas S."/>
            <person name="Copeland A."/>
            <person name="Lapidus A."/>
            <person name="Cheng J.-F."/>
            <person name="Goodwin L."/>
            <person name="Pitluck S."/>
            <person name="Lu M."/>
            <person name="Detter J.C."/>
            <person name="Han C."/>
            <person name="Tapia R."/>
            <person name="Land M."/>
            <person name="Hauser L."/>
            <person name="Kyrpides N."/>
            <person name="Ivanova N."/>
            <person name="Mikhailova N."/>
            <person name="Pagani I."/>
            <person name="Stams A.J.M."/>
            <person name="Plugge C.M."/>
            <person name="Muyzer G."/>
            <person name="Kuever J."/>
            <person name="Parshina S.N."/>
            <person name="Ivanova A.E."/>
            <person name="Nazina T.N."/>
            <person name="Brambilla E."/>
            <person name="Spring S."/>
            <person name="Klenk H.-P."/>
            <person name="Woyke T."/>
        </authorList>
    </citation>
    <scope>NUCLEOTIDE SEQUENCE [LARGE SCALE GENOMIC DNA]</scope>
    <source>
        <strain evidence="3">ATCC 23193 / DSM 2154 / NCIB 8452 / DL</strain>
    </source>
</reference>
<keyword evidence="3" id="KW-1185">Reference proteome</keyword>
<dbReference type="InterPro" id="IPR002586">
    <property type="entry name" value="CobQ/CobB/MinD/ParA_Nub-bd_dom"/>
</dbReference>
<dbReference type="SUPFAM" id="SSF52540">
    <property type="entry name" value="P-loop containing nucleoside triphosphate hydrolases"/>
    <property type="match status" value="1"/>
</dbReference>
<dbReference type="Gene3D" id="3.40.50.300">
    <property type="entry name" value="P-loop containing nucleotide triphosphate hydrolases"/>
    <property type="match status" value="1"/>
</dbReference>
<dbReference type="PANTHER" id="PTHR13696">
    <property type="entry name" value="P-LOOP CONTAINING NUCLEOSIDE TRIPHOSPHATE HYDROLASE"/>
    <property type="match status" value="1"/>
</dbReference>
<proteinExistence type="predicted"/>
<dbReference type="KEGG" id="dru:Desru_0659"/>
<dbReference type="InterPro" id="IPR027417">
    <property type="entry name" value="P-loop_NTPase"/>
</dbReference>
<dbReference type="OrthoDB" id="1807750at2"/>
<gene>
    <name evidence="2" type="ordered locus">Desru_0659</name>
</gene>
<name>F6DTC7_DESRL</name>
<sequence>MRGIYSNLPAEILQKLAETVALPIAGHKEEADVLIYLYQGADTPEISQPVRTLLIVPVDQKGAMEYIDQATRQGVAETNLFLLQPGQKISTRSLQEKILAFKSQFPTDPNYQQEPNKPKQTRIIALLSFKGGVGLTTLATALTFHYANCGEKVALVDLGEPPYTVYYMAKPPLAEGNGYRFARTIRGDIYIPHPIKGGENLSPLLEKLQGSYDRVIIDCPPLTGSKHPPVAPGAMKILLVDYDLRTLEQTAEMLKQTGLVQDMLVANRIPRVYIGTYGAVAEDILGMRPQLEIPADAEGCQAVLDQYRPVNDDRGSEILAARIGEMAALLNQIEMKEKDHAFKPAQKL</sequence>
<dbReference type="RefSeq" id="WP_013840718.1">
    <property type="nucleotide sequence ID" value="NC_015589.1"/>
</dbReference>
<dbReference type="HOGENOM" id="CLU_796274_0_0_9"/>
<organism evidence="2 3">
    <name type="scientific">Desulforamulus ruminis (strain ATCC 23193 / DSM 2154 / NCIMB 8452 / DL)</name>
    <name type="common">Desulfotomaculum ruminis</name>
    <dbReference type="NCBI Taxonomy" id="696281"/>
    <lineage>
        <taxon>Bacteria</taxon>
        <taxon>Bacillati</taxon>
        <taxon>Bacillota</taxon>
        <taxon>Clostridia</taxon>
        <taxon>Eubacteriales</taxon>
        <taxon>Peptococcaceae</taxon>
        <taxon>Desulforamulus</taxon>
    </lineage>
</organism>
<evidence type="ECO:0000259" key="1">
    <source>
        <dbReference type="Pfam" id="PF01656"/>
    </source>
</evidence>
<dbReference type="PANTHER" id="PTHR13696:SF99">
    <property type="entry name" value="COBYRINIC ACID AC-DIAMIDE SYNTHASE"/>
    <property type="match status" value="1"/>
</dbReference>
<feature type="domain" description="CobQ/CobB/MinD/ParA nucleotide binding" evidence="1">
    <location>
        <begin position="124"/>
        <end position="161"/>
    </location>
</feature>
<dbReference type="AlphaFoldDB" id="F6DTC7"/>
<evidence type="ECO:0000313" key="2">
    <source>
        <dbReference type="EMBL" id="AEG58944.1"/>
    </source>
</evidence>
<protein>
    <recommendedName>
        <fullName evidence="1">CobQ/CobB/MinD/ParA nucleotide binding domain-containing protein</fullName>
    </recommendedName>
</protein>
<dbReference type="EMBL" id="CP002780">
    <property type="protein sequence ID" value="AEG58944.1"/>
    <property type="molecule type" value="Genomic_DNA"/>
</dbReference>
<dbReference type="InterPro" id="IPR050678">
    <property type="entry name" value="DNA_Partitioning_ATPase"/>
</dbReference>
<dbReference type="Pfam" id="PF01656">
    <property type="entry name" value="CbiA"/>
    <property type="match status" value="1"/>
</dbReference>